<proteinExistence type="predicted"/>
<sequence>MSKLTRLSYFVSNIAWELVDFLQWSMVYAKDFGSKDGEHRIYKTHLEAINNNPNLLENRDIETTRESARRALNNFKEANSDKVTGLWQNSSSFLNILRTAVDLNTNKILNRVSDLHDDVSQTIFNVTKDKLRFERKRAHFYKENSQESPPKKTKADYINDENTDNSEERDSEESGMEVNDAKEFEDLSQGPSIANDGVNKEHDLSNKSDDDSLSRLRDSEADLIVNNVNISAKFRSYINESISHANNNGLNIRFARMLLKHA</sequence>
<dbReference type="Proteomes" id="UP000265703">
    <property type="component" value="Unassembled WGS sequence"/>
</dbReference>
<comment type="caution">
    <text evidence="2">The sequence shown here is derived from an EMBL/GenBank/DDBJ whole genome shotgun (WGS) entry which is preliminary data.</text>
</comment>
<feature type="compositionally biased region" description="Acidic residues" evidence="1">
    <location>
        <begin position="158"/>
        <end position="175"/>
    </location>
</feature>
<dbReference type="EMBL" id="QKYT01000668">
    <property type="protein sequence ID" value="RIA82415.1"/>
    <property type="molecule type" value="Genomic_DNA"/>
</dbReference>
<dbReference type="AlphaFoldDB" id="A0A397SDU0"/>
<reference evidence="2 3" key="1">
    <citation type="submission" date="2018-06" db="EMBL/GenBank/DDBJ databases">
        <title>Comparative genomics reveals the genomic features of Rhizophagus irregularis, R. cerebriforme, R. diaphanum and Gigaspora rosea, and their symbiotic lifestyle signature.</title>
        <authorList>
            <person name="Morin E."/>
            <person name="San Clemente H."/>
            <person name="Chen E.C.H."/>
            <person name="De La Providencia I."/>
            <person name="Hainaut M."/>
            <person name="Kuo A."/>
            <person name="Kohler A."/>
            <person name="Murat C."/>
            <person name="Tang N."/>
            <person name="Roy S."/>
            <person name="Loubradou J."/>
            <person name="Henrissat B."/>
            <person name="Grigoriev I.V."/>
            <person name="Corradi N."/>
            <person name="Roux C."/>
            <person name="Martin F.M."/>
        </authorList>
    </citation>
    <scope>NUCLEOTIDE SEQUENCE [LARGE SCALE GENOMIC DNA]</scope>
    <source>
        <strain evidence="2 3">DAOM 227022</strain>
    </source>
</reference>
<organism evidence="2 3">
    <name type="scientific">Glomus cerebriforme</name>
    <dbReference type="NCBI Taxonomy" id="658196"/>
    <lineage>
        <taxon>Eukaryota</taxon>
        <taxon>Fungi</taxon>
        <taxon>Fungi incertae sedis</taxon>
        <taxon>Mucoromycota</taxon>
        <taxon>Glomeromycotina</taxon>
        <taxon>Glomeromycetes</taxon>
        <taxon>Glomerales</taxon>
        <taxon>Glomeraceae</taxon>
        <taxon>Glomus</taxon>
    </lineage>
</organism>
<accession>A0A397SDU0</accession>
<feature type="compositionally biased region" description="Basic and acidic residues" evidence="1">
    <location>
        <begin position="198"/>
        <end position="213"/>
    </location>
</feature>
<gene>
    <name evidence="2" type="ORF">C1645_835397</name>
</gene>
<evidence type="ECO:0000313" key="3">
    <source>
        <dbReference type="Proteomes" id="UP000265703"/>
    </source>
</evidence>
<feature type="compositionally biased region" description="Basic and acidic residues" evidence="1">
    <location>
        <begin position="140"/>
        <end position="157"/>
    </location>
</feature>
<evidence type="ECO:0000313" key="2">
    <source>
        <dbReference type="EMBL" id="RIA82415.1"/>
    </source>
</evidence>
<dbReference type="OrthoDB" id="2445243at2759"/>
<feature type="region of interest" description="Disordered" evidence="1">
    <location>
        <begin position="140"/>
        <end position="213"/>
    </location>
</feature>
<name>A0A397SDU0_9GLOM</name>
<evidence type="ECO:0000256" key="1">
    <source>
        <dbReference type="SAM" id="MobiDB-lite"/>
    </source>
</evidence>
<keyword evidence="3" id="KW-1185">Reference proteome</keyword>
<protein>
    <submittedName>
        <fullName evidence="2">Uncharacterized protein</fullName>
    </submittedName>
</protein>